<proteinExistence type="predicted"/>
<dbReference type="PANTHER" id="PTHR42714">
    <property type="entry name" value="TRNA MODIFICATION GTPASE GTPBP3"/>
    <property type="match status" value="1"/>
</dbReference>
<dbReference type="Gene3D" id="3.40.50.300">
    <property type="entry name" value="P-loop containing nucleotide triphosphate hydrolases"/>
    <property type="match status" value="1"/>
</dbReference>
<dbReference type="Pfam" id="PF01926">
    <property type="entry name" value="MMR_HSR1"/>
    <property type="match status" value="1"/>
</dbReference>
<evidence type="ECO:0000313" key="4">
    <source>
        <dbReference type="Proteomes" id="UP000031561"/>
    </source>
</evidence>
<dbReference type="Proteomes" id="UP000031561">
    <property type="component" value="Unassembled WGS sequence"/>
</dbReference>
<dbReference type="AlphaFoldDB" id="A0ABD4T068"/>
<evidence type="ECO:0000259" key="2">
    <source>
        <dbReference type="Pfam" id="PF01926"/>
    </source>
</evidence>
<dbReference type="PANTHER" id="PTHR42714:SF2">
    <property type="entry name" value="TRNA MODIFICATION GTPASE GTPBP3, MITOCHONDRIAL"/>
    <property type="match status" value="1"/>
</dbReference>
<dbReference type="InterPro" id="IPR006073">
    <property type="entry name" value="GTP-bd"/>
</dbReference>
<dbReference type="InterPro" id="IPR027417">
    <property type="entry name" value="P-loop_NTPase"/>
</dbReference>
<name>A0ABD4T068_9CYAN</name>
<dbReference type="EMBL" id="JTHE03000027">
    <property type="protein sequence ID" value="MCM1982008.1"/>
    <property type="molecule type" value="Genomic_DNA"/>
</dbReference>
<feature type="transmembrane region" description="Helical" evidence="1">
    <location>
        <begin position="38"/>
        <end position="58"/>
    </location>
</feature>
<dbReference type="SUPFAM" id="SSF52540">
    <property type="entry name" value="P-loop containing nucleoside triphosphate hydrolases"/>
    <property type="match status" value="1"/>
</dbReference>
<accession>A0ABD4T068</accession>
<feature type="domain" description="G" evidence="2">
    <location>
        <begin position="290"/>
        <end position="402"/>
    </location>
</feature>
<keyword evidence="1" id="KW-0472">Membrane</keyword>
<evidence type="ECO:0000313" key="3">
    <source>
        <dbReference type="EMBL" id="MCM1982008.1"/>
    </source>
</evidence>
<dbReference type="RefSeq" id="WP_166280350.1">
    <property type="nucleotide sequence ID" value="NZ_JTHE03000027.1"/>
</dbReference>
<reference evidence="3 4" key="1">
    <citation type="journal article" date="2015" name="Genome Announc.">
        <title>Draft Genome Sequence of Filamentous Marine Cyanobacterium Lyngbya confervoides Strain BDU141951.</title>
        <authorList>
            <person name="Chandrababunaidu M.M."/>
            <person name="Sen D."/>
            <person name="Tripathy S."/>
        </authorList>
    </citation>
    <scope>NUCLEOTIDE SEQUENCE [LARGE SCALE GENOMIC DNA]</scope>
    <source>
        <strain evidence="3 4">BDU141951</strain>
    </source>
</reference>
<keyword evidence="1" id="KW-0812">Transmembrane</keyword>
<feature type="transmembrane region" description="Helical" evidence="1">
    <location>
        <begin position="6"/>
        <end position="26"/>
    </location>
</feature>
<gene>
    <name evidence="3" type="ORF">QQ91_0004070</name>
</gene>
<sequence length="625" mass="70580">MIKLNPWQWAIIIAPLVGVITFLGIAAGLQIHAWGLNWIWAIIVLLFVGWRWLVVTWLQPPSVETPDLTPLAENEEDSPPSDFQAAQAEAIIQSVITQARDDGLPWENWPLFFQRTQTLVEKIAQVYHPSVKRPLLNIYVPQAYGLLRGTVDDVDRWMHKLSPVLGRVTVGQAYEAYETYQRYEPAARRALQAWQWSQWVFNPAVALTRTATATYTDQANQQLIVHLGQIMRDTTLRALGEQAIALYSGEEVKALTWTEPETLPPQKTQPLRDIIQRSVPEDTVASAPVQVLLAGRTGAGKSSLINTLFRRDVAAVDLLPSTDRLQAYHYRAQTQEELILWDAPGYEQADQATYRQQVLQHAQDCDMLLLATPALDPALQMDMDFLREVQHRCPDLPVIAVVTQVDRLRPLREWQPPYDWREGDRPKERSIREAVIYRQEVLADLVAVVLPCVTAQSPYAPWGIAELSTNLLDLIEPAKQTRLARFLQDREARTLAAARIIDRYQQQMSTRQGLTALLKSPILTFLSTLMTGSPQLATLLAAQLPLEQAPVVLGRLQLAFDLHNLLADEPTQLDDLLAIWPLALDADQAVDKETWALGQTLVEFWLGQIPSAQLQARYAEYLQAP</sequence>
<keyword evidence="4" id="KW-1185">Reference proteome</keyword>
<comment type="caution">
    <text evidence="3">The sequence shown here is derived from an EMBL/GenBank/DDBJ whole genome shotgun (WGS) entry which is preliminary data.</text>
</comment>
<evidence type="ECO:0000256" key="1">
    <source>
        <dbReference type="SAM" id="Phobius"/>
    </source>
</evidence>
<protein>
    <submittedName>
        <fullName evidence="3">50S ribosome-binding GTPase</fullName>
    </submittedName>
</protein>
<organism evidence="3 4">
    <name type="scientific">Lyngbya confervoides BDU141951</name>
    <dbReference type="NCBI Taxonomy" id="1574623"/>
    <lineage>
        <taxon>Bacteria</taxon>
        <taxon>Bacillati</taxon>
        <taxon>Cyanobacteriota</taxon>
        <taxon>Cyanophyceae</taxon>
        <taxon>Oscillatoriophycideae</taxon>
        <taxon>Oscillatoriales</taxon>
        <taxon>Microcoleaceae</taxon>
        <taxon>Lyngbya</taxon>
    </lineage>
</organism>
<keyword evidence="1" id="KW-1133">Transmembrane helix</keyword>